<evidence type="ECO:0000256" key="6">
    <source>
        <dbReference type="ARBA" id="ARBA00022832"/>
    </source>
</evidence>
<evidence type="ECO:0000259" key="15">
    <source>
        <dbReference type="PROSITE" id="PS50979"/>
    </source>
</evidence>
<dbReference type="RefSeq" id="WP_279323361.1">
    <property type="nucleotide sequence ID" value="NZ_QEKW01000003.1"/>
</dbReference>
<dbReference type="GO" id="GO:0046872">
    <property type="term" value="F:metal ion binding"/>
    <property type="evidence" value="ECO:0007669"/>
    <property type="project" value="InterPro"/>
</dbReference>
<dbReference type="SUPFAM" id="SSF52096">
    <property type="entry name" value="ClpP/crotonase"/>
    <property type="match status" value="2"/>
</dbReference>
<evidence type="ECO:0000256" key="11">
    <source>
        <dbReference type="PROSITE-ProRule" id="PRU00409"/>
    </source>
</evidence>
<dbReference type="PANTHER" id="PTHR18866:SF33">
    <property type="entry name" value="METHYLCROTONOYL-COA CARBOXYLASE SUBUNIT ALPHA, MITOCHONDRIAL-RELATED"/>
    <property type="match status" value="1"/>
</dbReference>
<keyword evidence="6" id="KW-0276">Fatty acid metabolism</keyword>
<reference evidence="17 18" key="1">
    <citation type="submission" date="2018-04" db="EMBL/GenBank/DDBJ databases">
        <title>Genomic Encyclopedia of Type Strains, Phase IV (KMG-IV): sequencing the most valuable type-strain genomes for metagenomic binning, comparative biology and taxonomic classification.</title>
        <authorList>
            <person name="Goeker M."/>
        </authorList>
    </citation>
    <scope>NUCLEOTIDE SEQUENCE [LARGE SCALE GENOMIC DNA]</scope>
    <source>
        <strain evidence="17 18">DSM 45771</strain>
    </source>
</reference>
<dbReference type="PROSITE" id="PS00867">
    <property type="entry name" value="CPSASE_2"/>
    <property type="match status" value="1"/>
</dbReference>
<evidence type="ECO:0000256" key="4">
    <source>
        <dbReference type="ARBA" id="ARBA00022598"/>
    </source>
</evidence>
<dbReference type="InterPro" id="IPR000089">
    <property type="entry name" value="Biotin_lipoyl"/>
</dbReference>
<dbReference type="SUPFAM" id="SSF51246">
    <property type="entry name" value="Rudiment single hybrid motif"/>
    <property type="match status" value="1"/>
</dbReference>
<gene>
    <name evidence="17" type="ORF">C8D89_103332</name>
</gene>
<dbReference type="InterPro" id="IPR016185">
    <property type="entry name" value="PreATP-grasp_dom_sf"/>
</dbReference>
<keyword evidence="9" id="KW-0275">Fatty acid biosynthesis</keyword>
<dbReference type="GO" id="GO:0003989">
    <property type="term" value="F:acetyl-CoA carboxylase activity"/>
    <property type="evidence" value="ECO:0007669"/>
    <property type="project" value="InterPro"/>
</dbReference>
<dbReference type="PROSITE" id="PS50979">
    <property type="entry name" value="BC"/>
    <property type="match status" value="1"/>
</dbReference>
<feature type="domain" description="CoA carboxyltransferase C-terminal" evidence="16">
    <location>
        <begin position="1554"/>
        <end position="1869"/>
    </location>
</feature>
<evidence type="ECO:0000256" key="8">
    <source>
        <dbReference type="ARBA" id="ARBA00023098"/>
    </source>
</evidence>
<keyword evidence="18" id="KW-1185">Reference proteome</keyword>
<dbReference type="PROSITE" id="PS00866">
    <property type="entry name" value="CPSASE_1"/>
    <property type="match status" value="1"/>
</dbReference>
<dbReference type="InterPro" id="IPR005481">
    <property type="entry name" value="BC-like_N"/>
</dbReference>
<dbReference type="GO" id="GO:0006633">
    <property type="term" value="P:fatty acid biosynthetic process"/>
    <property type="evidence" value="ECO:0007669"/>
    <property type="project" value="UniProtKB-KW"/>
</dbReference>
<dbReference type="InterPro" id="IPR005482">
    <property type="entry name" value="Biotin_COase_C"/>
</dbReference>
<accession>A0A2U1FIM3</accession>
<dbReference type="InterPro" id="IPR013537">
    <property type="entry name" value="AcCoA_COase_cen"/>
</dbReference>
<dbReference type="CDD" id="cd06850">
    <property type="entry name" value="biotinyl_domain"/>
    <property type="match status" value="1"/>
</dbReference>
<organism evidence="17 18">
    <name type="scientific">Actinomycetospora cinnamomea</name>
    <dbReference type="NCBI Taxonomy" id="663609"/>
    <lineage>
        <taxon>Bacteria</taxon>
        <taxon>Bacillati</taxon>
        <taxon>Actinomycetota</taxon>
        <taxon>Actinomycetes</taxon>
        <taxon>Pseudonocardiales</taxon>
        <taxon>Pseudonocardiaceae</taxon>
        <taxon>Actinomycetospora</taxon>
    </lineage>
</organism>
<evidence type="ECO:0000256" key="10">
    <source>
        <dbReference type="ARBA" id="ARBA00023267"/>
    </source>
</evidence>
<evidence type="ECO:0000256" key="12">
    <source>
        <dbReference type="SAM" id="MobiDB-lite"/>
    </source>
</evidence>
<dbReference type="FunFam" id="3.30.1490.20:FF:000003">
    <property type="entry name" value="acetyl-CoA carboxylase isoform X1"/>
    <property type="match status" value="1"/>
</dbReference>
<evidence type="ECO:0000259" key="13">
    <source>
        <dbReference type="PROSITE" id="PS50968"/>
    </source>
</evidence>
<dbReference type="InterPro" id="IPR011761">
    <property type="entry name" value="ATP-grasp"/>
</dbReference>
<dbReference type="SMART" id="SM00878">
    <property type="entry name" value="Biotin_carb_C"/>
    <property type="match status" value="1"/>
</dbReference>
<dbReference type="SUPFAM" id="SSF56059">
    <property type="entry name" value="Glutathione synthetase ATP-binding domain-like"/>
    <property type="match status" value="1"/>
</dbReference>
<dbReference type="GO" id="GO:0004075">
    <property type="term" value="F:biotin carboxylase activity"/>
    <property type="evidence" value="ECO:0007669"/>
    <property type="project" value="UniProtKB-EC"/>
</dbReference>
<evidence type="ECO:0000313" key="18">
    <source>
        <dbReference type="Proteomes" id="UP000245639"/>
    </source>
</evidence>
<dbReference type="Proteomes" id="UP000245639">
    <property type="component" value="Unassembled WGS sequence"/>
</dbReference>
<feature type="region of interest" description="Disordered" evidence="12">
    <location>
        <begin position="1555"/>
        <end position="1574"/>
    </location>
</feature>
<keyword evidence="10" id="KW-0092">Biotin</keyword>
<evidence type="ECO:0000256" key="1">
    <source>
        <dbReference type="ARBA" id="ARBA00001953"/>
    </source>
</evidence>
<dbReference type="InterPro" id="IPR005479">
    <property type="entry name" value="CPAse_ATP-bd"/>
</dbReference>
<comment type="cofactor">
    <cofactor evidence="1">
        <name>biotin</name>
        <dbReference type="ChEBI" id="CHEBI:57586"/>
    </cofactor>
</comment>
<dbReference type="Pfam" id="PF02786">
    <property type="entry name" value="CPSase_L_D2"/>
    <property type="match status" value="1"/>
</dbReference>
<evidence type="ECO:0000256" key="2">
    <source>
        <dbReference type="ARBA" id="ARBA00013263"/>
    </source>
</evidence>
<feature type="domain" description="ATP-grasp" evidence="14">
    <location>
        <begin position="139"/>
        <end position="337"/>
    </location>
</feature>
<dbReference type="InterPro" id="IPR029045">
    <property type="entry name" value="ClpP/crotonase-like_dom_sf"/>
</dbReference>
<sequence>MSVPPRPFQRLAVVNRGEPAMRLLNAVREWNAEHDGALPPIRTIAVHTAVDRHAMAVREADEAVLIGPDDPDDMGPVPYLDLAELERVLVERRADAVWPGWGFVSERAEFAELCERLGITFVGPGSETMRRLGDKIESKRIAEGVGVPMAPWSGGPVADAEAARTAAEKVGFPLMVKATAGGGGRGIRFVARPEDLDDAVARASAEGARAAGDGTVFLEGAVRGGRHVEVQVVADAHGGVVTLGVRDCSVQRRNQKVIEESASIALDAERDRLLRRSAADLARAAGYVNAGTVEFLYDPAHDVLSFMEVNTRLQVEHPVTEAVTGVDVVKLQLHVAMGGTLGEVLGDRVMADPLAPPASGHAIEARLTAEDPERGFAPAPGAIRHLVLPAGPGIRVDTGVATGDVIPPQYDSMIAKVIAWGRTREEARARLVRAIRQTAVVVEGGTTNKAFLLDLLARPEVAEGRADTTWLDTMMARGYTPPRRVDVALLAAAVEAHEAHEFRQQGRLFLSAERGRPEVGHEVWHQADVRVVGESYRLRVARTRPSHYRVVVDGDTGVDVVVERSGRFERRLTVGGRTFGVLSVTQGSDYLVEVDGAVHRIAGGEAGLVRAPAPAMVVAVPVSPGDTVAEGDTVAVVESMKLETALRAPVSGRVAEVLVDANTQVEGGTRLVRLEPDADDVAGGGGDARASLAPLVDDGPAEATDARTRARDALAALRALVLGYDVDEREAQPLIEALDRAREELPADDPDLLADETGILRIVADLSALSRNRRLEGGVEADDTAVDEEAVRNPQEYLYAYLRSRDPDAEVLPESFRLKLRRALAHYGVTDLTGSPEVLGPALYRMFLAHRRAGAHQPVVAALLRARLRRPGLPDREGEAYRAVLDHLVAATQVRHPQIGDLARQVRFRCFDAPLIESERARVQDRVRTELDQLSDDPAARAAQIDEIVASGEPILGVFAERHHAVMLEVMTRRYYGLIRDLGEVRVDRHDGRPLLTARYPHEGRSYVVVATVSEVDEPEGATAPDTVSTDLHRLVESMPSDDRVLIDLYVTSPRGAEGADSPDDRAARIRDKIGVVPASVERVTVGVRGTDRDGSDGSGTTSWFTFRRADDGFGVEDRTLRGLHPMVAERLGLWRLRDFELTRLPSATDVHLFDARGRHVPEDRRLIVTGDVRDLTVLRDDAGRVRALPQVEAVLDAALDSLRSARAADAALGRLTWNRVLLYVWPVVDVPLGELDGIVRTLAPRTESLGIEQVMVRFRTPERELVLRMSRPPGAGLTLRVTEPPSHPMGELDAYTQKVIKAARRGALYPYELIPLITRNPDPEGEPGTFTEYDLDSSDGGDGRPVPVHRAYGANTANFVLGMVTTPTRRQPEGLTRVVLMGDPTRALGAIAEPECRRVLAAIDLARAHGVPIEWYAVSAGAKIAMDSGTENMDWISRVLRAIITFTQEGGEINVVVTGINVGAQPYWNAEATMLMHTRGILVMTPDSAMVLTGKQSLDYSGGVSAEDNYGIGGYDRIMGPNGEAQYWAPDLSGAVDVLLRHYAHTYVVPGERFPRPAATTDPDDRDVRDAPHHGDGFTHLGEIFDPAVNAERKKPFDIRSLMSGVADHDHPTLERWADMQAAESVVVLDAHLGGHPVELIGIESKPLPRHGPPPVDGPAQWTAGTLFPRSSKKTARAINAASGNRPVVVLANLSGFDGSPESLRGLQLEYGAEIGRAVVNFRGPIVFCVVSRYHGGAFVVFSGTLNDEMEIAAVEGSYASVIGGAPAAAVVFAGEVAKRTAADPRVADLESRISEGLERGEDVAELRDRLAVVRPAVRSEKLGEIADEFDTHHSVRRAQEMGSVHEVVQPARLRPYLVDAVRRGMERTQAGSSGSSGLLSQT</sequence>
<feature type="domain" description="Lipoyl-binding" evidence="13">
    <location>
        <begin position="599"/>
        <end position="675"/>
    </location>
</feature>
<dbReference type="PROSITE" id="PS50975">
    <property type="entry name" value="ATP_GRASP"/>
    <property type="match status" value="1"/>
</dbReference>
<dbReference type="InterPro" id="IPR034733">
    <property type="entry name" value="AcCoA_carboxyl_beta"/>
</dbReference>
<comment type="caution">
    <text evidence="17">The sequence shown here is derived from an EMBL/GenBank/DDBJ whole genome shotgun (WGS) entry which is preliminary data.</text>
</comment>
<dbReference type="Pfam" id="PF02785">
    <property type="entry name" value="Biotin_carb_C"/>
    <property type="match status" value="1"/>
</dbReference>
<dbReference type="InterPro" id="IPR011054">
    <property type="entry name" value="Rudment_hybrid_motif"/>
</dbReference>
<dbReference type="SUPFAM" id="SSF52440">
    <property type="entry name" value="PreATP-grasp domain"/>
    <property type="match status" value="1"/>
</dbReference>
<name>A0A2U1FIM3_9PSEU</name>
<keyword evidence="5 11" id="KW-0547">Nucleotide-binding</keyword>
<dbReference type="PROSITE" id="PS50989">
    <property type="entry name" value="COA_CT_CTER"/>
    <property type="match status" value="1"/>
</dbReference>
<dbReference type="Gene3D" id="3.30.470.20">
    <property type="entry name" value="ATP-grasp fold, B domain"/>
    <property type="match status" value="1"/>
</dbReference>
<keyword evidence="3" id="KW-0444">Lipid biosynthesis</keyword>
<dbReference type="SUPFAM" id="SSF51230">
    <property type="entry name" value="Single hybrid motif"/>
    <property type="match status" value="1"/>
</dbReference>
<dbReference type="Pfam" id="PF00364">
    <property type="entry name" value="Biotin_lipoyl"/>
    <property type="match status" value="1"/>
</dbReference>
<keyword evidence="4" id="KW-0436">Ligase</keyword>
<dbReference type="EC" id="6.3.4.14" evidence="2"/>
<dbReference type="GO" id="GO:0005524">
    <property type="term" value="F:ATP binding"/>
    <property type="evidence" value="ECO:0007669"/>
    <property type="project" value="UniProtKB-UniRule"/>
</dbReference>
<dbReference type="PROSITE" id="PS50968">
    <property type="entry name" value="BIOTINYL_LIPOYL"/>
    <property type="match status" value="1"/>
</dbReference>
<dbReference type="InterPro" id="IPR050856">
    <property type="entry name" value="Biotin_carboxylase_complex"/>
</dbReference>
<dbReference type="InterPro" id="IPR011053">
    <property type="entry name" value="Single_hybrid_motif"/>
</dbReference>
<evidence type="ECO:0000256" key="7">
    <source>
        <dbReference type="ARBA" id="ARBA00022840"/>
    </source>
</evidence>
<dbReference type="Pfam" id="PF01039">
    <property type="entry name" value="Carboxyl_trans"/>
    <property type="match status" value="1"/>
</dbReference>
<dbReference type="Pfam" id="PF00289">
    <property type="entry name" value="Biotin_carb_N"/>
    <property type="match status" value="1"/>
</dbReference>
<dbReference type="EMBL" id="QEKW01000003">
    <property type="protein sequence ID" value="PVZ12001.1"/>
    <property type="molecule type" value="Genomic_DNA"/>
</dbReference>
<dbReference type="Gene3D" id="2.40.50.100">
    <property type="match status" value="1"/>
</dbReference>
<dbReference type="InterPro" id="IPR011764">
    <property type="entry name" value="Biotin_carboxylation_dom"/>
</dbReference>
<evidence type="ECO:0000256" key="9">
    <source>
        <dbReference type="ARBA" id="ARBA00023160"/>
    </source>
</evidence>
<evidence type="ECO:0000313" key="17">
    <source>
        <dbReference type="EMBL" id="PVZ12001.1"/>
    </source>
</evidence>
<keyword evidence="7 11" id="KW-0067">ATP-binding</keyword>
<evidence type="ECO:0000256" key="3">
    <source>
        <dbReference type="ARBA" id="ARBA00022516"/>
    </source>
</evidence>
<dbReference type="PANTHER" id="PTHR18866">
    <property type="entry name" value="CARBOXYLASE:PYRUVATE/ACETYL-COA/PROPIONYL-COA CARBOXYLASE"/>
    <property type="match status" value="1"/>
</dbReference>
<dbReference type="Pfam" id="PF08326">
    <property type="entry name" value="ACC_central"/>
    <property type="match status" value="1"/>
</dbReference>
<evidence type="ECO:0000259" key="14">
    <source>
        <dbReference type="PROSITE" id="PS50975"/>
    </source>
</evidence>
<evidence type="ECO:0000256" key="5">
    <source>
        <dbReference type="ARBA" id="ARBA00022741"/>
    </source>
</evidence>
<dbReference type="InterPro" id="IPR011763">
    <property type="entry name" value="COA_CT_C"/>
</dbReference>
<feature type="domain" description="Biotin carboxylation" evidence="15">
    <location>
        <begin position="7"/>
        <end position="476"/>
    </location>
</feature>
<keyword evidence="8" id="KW-0443">Lipid metabolism</keyword>
<evidence type="ECO:0000259" key="16">
    <source>
        <dbReference type="PROSITE" id="PS50989"/>
    </source>
</evidence>
<protein>
    <recommendedName>
        <fullName evidence="2">biotin carboxylase</fullName>
        <ecNumber evidence="2">6.3.4.14</ecNumber>
    </recommendedName>
</protein>
<proteinExistence type="predicted"/>
<dbReference type="Gene3D" id="3.90.226.10">
    <property type="entry name" value="2-enoyl-CoA Hydratase, Chain A, domain 1"/>
    <property type="match status" value="2"/>
</dbReference>